<reference evidence="2 3" key="1">
    <citation type="submission" date="2018-04" db="EMBL/GenBank/DDBJ databases">
        <authorList>
            <person name="Zhang X."/>
            <person name="Yuan J."/>
            <person name="Li F."/>
            <person name="Xiang J."/>
        </authorList>
    </citation>
    <scope>NUCLEOTIDE SEQUENCE [LARGE SCALE GENOMIC DNA]</scope>
    <source>
        <tissue evidence="2">Muscle</tissue>
    </source>
</reference>
<dbReference type="Proteomes" id="UP000283509">
    <property type="component" value="Unassembled WGS sequence"/>
</dbReference>
<feature type="compositionally biased region" description="Basic residues" evidence="1">
    <location>
        <begin position="193"/>
        <end position="203"/>
    </location>
</feature>
<comment type="caution">
    <text evidence="2">The sequence shown here is derived from an EMBL/GenBank/DDBJ whole genome shotgun (WGS) entry which is preliminary data.</text>
</comment>
<protein>
    <submittedName>
        <fullName evidence="2">Uncharacterized protein</fullName>
    </submittedName>
</protein>
<name>A0A3R7PTU1_PENVA</name>
<evidence type="ECO:0000313" key="3">
    <source>
        <dbReference type="Proteomes" id="UP000283509"/>
    </source>
</evidence>
<evidence type="ECO:0000313" key="2">
    <source>
        <dbReference type="EMBL" id="ROT76876.1"/>
    </source>
</evidence>
<feature type="region of interest" description="Disordered" evidence="1">
    <location>
        <begin position="301"/>
        <end position="323"/>
    </location>
</feature>
<dbReference type="EMBL" id="QCYY01001598">
    <property type="protein sequence ID" value="ROT76876.1"/>
    <property type="molecule type" value="Genomic_DNA"/>
</dbReference>
<sequence>MARREIRAIRGPGPPRATPHQETTRAETSNKEGTSGSFAENNVALSYGSDHRLDRSGLGHPASGRTARPPTHQRVLKNCFSLPRMSAHVPPKPITCHGGGVTHGTAPSLAMTSGTHATCHGRHLPFGFRCGNSQGELNNSRHGAGHEKRKRDKKDKKARARQRKTNERARAPPGPRRILSHVSIPPPREPSHHAPRGRRGGRARSREILRCDPSQAGPSIDRKHSRYHNRTSGHKSYTIYTPTPFERTLSARFPEPRVSQPPRPHGARHTASADAEPDAIGALGMIKSTDTDVSISIPARKHCGANSPASHRSGLKTPIDSRSARRASATRLAVVPGSRCDDTRLPLINLDPAGGLLLHLRRYPPLLTPLPSRPPPSTPRRALGWLVAGQDM</sequence>
<dbReference type="AlphaFoldDB" id="A0A3R7PTU1"/>
<feature type="region of interest" description="Disordered" evidence="1">
    <location>
        <begin position="254"/>
        <end position="275"/>
    </location>
</feature>
<feature type="compositionally biased region" description="Basic residues" evidence="1">
    <location>
        <begin position="147"/>
        <end position="163"/>
    </location>
</feature>
<gene>
    <name evidence="2" type="ORF">C7M84_004514</name>
</gene>
<reference evidence="2 3" key="2">
    <citation type="submission" date="2019-01" db="EMBL/GenBank/DDBJ databases">
        <title>The decoding of complex shrimp genome reveals the adaptation for benthos swimmer, frequently molting mechanism and breeding impact on genome.</title>
        <authorList>
            <person name="Sun Y."/>
            <person name="Gao Y."/>
            <person name="Yu Y."/>
        </authorList>
    </citation>
    <scope>NUCLEOTIDE SEQUENCE [LARGE SCALE GENOMIC DNA]</scope>
    <source>
        <tissue evidence="2">Muscle</tissue>
    </source>
</reference>
<keyword evidence="3" id="KW-1185">Reference proteome</keyword>
<organism evidence="2 3">
    <name type="scientific">Penaeus vannamei</name>
    <name type="common">Whiteleg shrimp</name>
    <name type="synonym">Litopenaeus vannamei</name>
    <dbReference type="NCBI Taxonomy" id="6689"/>
    <lineage>
        <taxon>Eukaryota</taxon>
        <taxon>Metazoa</taxon>
        <taxon>Ecdysozoa</taxon>
        <taxon>Arthropoda</taxon>
        <taxon>Crustacea</taxon>
        <taxon>Multicrustacea</taxon>
        <taxon>Malacostraca</taxon>
        <taxon>Eumalacostraca</taxon>
        <taxon>Eucarida</taxon>
        <taxon>Decapoda</taxon>
        <taxon>Dendrobranchiata</taxon>
        <taxon>Penaeoidea</taxon>
        <taxon>Penaeidae</taxon>
        <taxon>Penaeus</taxon>
    </lineage>
</organism>
<evidence type="ECO:0000256" key="1">
    <source>
        <dbReference type="SAM" id="MobiDB-lite"/>
    </source>
</evidence>
<feature type="compositionally biased region" description="Polar residues" evidence="1">
    <location>
        <begin position="31"/>
        <end position="44"/>
    </location>
</feature>
<proteinExistence type="predicted"/>
<feature type="region of interest" description="Disordered" evidence="1">
    <location>
        <begin position="135"/>
        <end position="240"/>
    </location>
</feature>
<feature type="compositionally biased region" description="Basic residues" evidence="1">
    <location>
        <begin position="223"/>
        <end position="233"/>
    </location>
</feature>
<accession>A0A3R7PTU1</accession>
<feature type="region of interest" description="Disordered" evidence="1">
    <location>
        <begin position="1"/>
        <end position="70"/>
    </location>
</feature>